<dbReference type="Proteomes" id="UP000186804">
    <property type="component" value="Unassembled WGS sequence"/>
</dbReference>
<dbReference type="InterPro" id="IPR036940">
    <property type="entry name" value="PI3/4_kinase_cat_sf"/>
</dbReference>
<feature type="compositionally biased region" description="Basic and acidic residues" evidence="3">
    <location>
        <begin position="347"/>
        <end position="359"/>
    </location>
</feature>
<feature type="region of interest" description="Disordered" evidence="3">
    <location>
        <begin position="347"/>
        <end position="377"/>
    </location>
</feature>
<dbReference type="Gene3D" id="1.10.1070.11">
    <property type="entry name" value="Phosphatidylinositol 3-/4-kinase, catalytic domain"/>
    <property type="match status" value="1"/>
</dbReference>
<dbReference type="GO" id="GO:0005737">
    <property type="term" value="C:cytoplasm"/>
    <property type="evidence" value="ECO:0007669"/>
    <property type="project" value="TreeGrafter"/>
</dbReference>
<dbReference type="PROSITE" id="PS00915">
    <property type="entry name" value="PI3_4_KINASE_1"/>
    <property type="match status" value="1"/>
</dbReference>
<organism evidence="5 6">
    <name type="scientific">Cryptosporidium andersoni</name>
    <dbReference type="NCBI Taxonomy" id="117008"/>
    <lineage>
        <taxon>Eukaryota</taxon>
        <taxon>Sar</taxon>
        <taxon>Alveolata</taxon>
        <taxon>Apicomplexa</taxon>
        <taxon>Conoidasida</taxon>
        <taxon>Coccidia</taxon>
        <taxon>Eucoccidiorida</taxon>
        <taxon>Eimeriorina</taxon>
        <taxon>Cryptosporidiidae</taxon>
        <taxon>Cryptosporidium</taxon>
    </lineage>
</organism>
<dbReference type="PROSITE" id="PS50290">
    <property type="entry name" value="PI3_4_KINASE_3"/>
    <property type="match status" value="1"/>
</dbReference>
<dbReference type="InterPro" id="IPR015433">
    <property type="entry name" value="PI3/4_kinase"/>
</dbReference>
<evidence type="ECO:0000256" key="2">
    <source>
        <dbReference type="ARBA" id="ARBA00022777"/>
    </source>
</evidence>
<dbReference type="GO" id="GO:0048015">
    <property type="term" value="P:phosphatidylinositol-mediated signaling"/>
    <property type="evidence" value="ECO:0007669"/>
    <property type="project" value="TreeGrafter"/>
</dbReference>
<dbReference type="GO" id="GO:0016020">
    <property type="term" value="C:membrane"/>
    <property type="evidence" value="ECO:0007669"/>
    <property type="project" value="TreeGrafter"/>
</dbReference>
<dbReference type="PANTHER" id="PTHR10048">
    <property type="entry name" value="PHOSPHATIDYLINOSITOL KINASE"/>
    <property type="match status" value="1"/>
</dbReference>
<keyword evidence="1" id="KW-0808">Transferase</keyword>
<dbReference type="InterPro" id="IPR011009">
    <property type="entry name" value="Kinase-like_dom_sf"/>
</dbReference>
<sequence>MSCGSRNFWSWGQKDSVEYLLSINDTCTNEESIESFIKLLKCFLESHIYGDKSTSEESNSSLSPQTFFLTNYGIVQIQDSVTYLKAPLNTIFNQPKSFKKALFMKLIDIFSGCYISILGDIREMMLSMGPPYIKGKICDNEHDYDVICVYIVLYLIFISTYIEDGIDIEANDILINKLEIRWVDCFIDCSNVLLEYLEDNLKADLIGNSMEKLALLYILVLYIIISHFKSDKYTGDYLKIVNRMQAMEFSNYEMYYWFVTIVIQIRNLGIYNFECSDWFFDLIFKYQYIQYGWIYYRQFTFNMIMRGNYDAKVLTLCKKWISVDQPLLKQIVNLLINKNINLTQRNSESETKPVTDRMESSLYKNDPNESDIKNEDGSNSLGECIVYEGFQKDHGNDDSIDTLNNLCYELIFLLSNTLGIVFKDNTIMTVLDNNYKRNGQYVEVFVIVNLLEEIISNKKFHINYKIFSESLRLLICNIATLAALYNPRIGNSTVNMDIISNNIEIPYFKDMKFRKKLNNHHCNLFLKIFIITDTLISRSKFISIDNPSYSLLSIYSCSSLSSLSQLSSSSLDISLFLILWTNYSLLAYRNYTYFYYYGSILNDAILRCFGNLVKLKYSLDVLCEITFLMSDETKGNIPLIFYSKLHFIKVLWTQMWRIYYLEIKNIYFEQEEDNIENYRFYSIPYIKYFVEFLLIFDKVANTTNIMDDTEEDHSEESLIFMDYQMVELVSVICSVLFKNNLDSVDNKICSLMAIISILEDPSIFANYLHSRIIMSQSIDYNYIRDCLRRYSKYWNCNIRVIFFASIVDLYIILQKQSLFNIIKSLIFIFDGDSGIFEKSFYLYKIRTIRSIISNSDYLLLQDKLINTDLYSDLDSDCLVKDEIFFGCYSIDLYNVIQRIQHGLDDMSISASPSSLSTTINKKHSSLVITDSETIYDFITKLNPLYERLIYNLDEINSYIRDIGNLIYQYYYYVFNSTDFRVHISEFTKKFSIESILDNFEDSMKYVGDEHFLCEQKSRDLVLYSKLIIRLVFISVWIICKQSRNKFKDLSRLCLFSIIPSLFGLDKTDDINKSKYFSSDILQQYQLTKTYLSYMSIIQSLLFSLDSDSISAEIKRITSWDNLKCLQTYLILCFLSESKRNHINYDRFYCINIRNLFTYIKYTDDIYFREIESIHNSSNIELIKIQNQHKSIESILLHNYILFISLALSTITLFSEIRSYCNKVTTLKYKQGSVELDDLTEDHEELINNLISCIWNFYESYPTLKDLFVKVLLSNIATTEIFENVCSQLYNKIYWQKLLSRCKFKSEVTHNENLKLNNLSINQYIAIEYIMEYYICNNTTCEIEKYIDTILASIINNKVFKLYESWLLLSFWKKYPNRFYKHIQLNGNTWIFDFIIEYLFSCSLMLRAEEKSYKSNNNNPTMYLPNFDLYNLFSFLLYNYCPQLYHDRLSNRFLKFYLMNHVCLKRNKFRFESKHWVHKVHSKFEYCDQNFIDYLHYIGHLLPTKTVIYLLCNQFASEKKKIFSSISHHSHYSLNSTVIVYSCMKSLLRASIKDWELLLLQYIEIIKSSKTNFELVILGLLDMALYNSEFAQILSLYANDMNSSRVQILQKCIFEESCWLSDYNNLVIHTNKDIMINRIKTINIPEDTLLHRFSGLSSLSDISKLFDLSQPNIQFAFFYILCELGEIVTSNFKNEKNHTKVTMDKCKTVEWTNSKKNLIRKIEMTQQLNNLVCEVVNMPEFKDLQFLNINLLKSDYLDTTCMAINKVQKLLILQSAKNIPYLLSLELINDGNANKEPQSELKQYGLSVKGRTVSVMNLSDPFKRKCNVNVIIKSNDDCRQDIITMQYIHVFQRIFSSCGIPVWLYPYRVLPMIIKNKNNKYVYGGIIEYIEKSISLHEIHEKHPGGLKEYFQKTFVQDKSEISYQQARYNFIASLAGYSIACYVLQIKDRHNGNLLVTKDGHIIHIDYGFIFDISPGNNLHFERAAFKVTQEMLELMENEVDLFDDLCLSGFLAVRNHADTLLSLTQLLLNSGIPCFRGNTIDKLKQRLLLNLTQQQASNLFAKKIHNAHNHITTKGYDLVQFIQQGIR</sequence>
<reference evidence="5 6" key="1">
    <citation type="submission" date="2016-10" db="EMBL/GenBank/DDBJ databases">
        <title>Reductive evolution of mitochondrial metabolism and differential evolution of invasion-related proteins in Cryptosporidium.</title>
        <authorList>
            <person name="Liu S."/>
            <person name="Roellig D.M."/>
            <person name="Guo Y."/>
            <person name="Li N."/>
            <person name="Frace M.A."/>
            <person name="Tang K."/>
            <person name="Zhang L."/>
            <person name="Feng Y."/>
            <person name="Xiao L."/>
        </authorList>
    </citation>
    <scope>NUCLEOTIDE SEQUENCE [LARGE SCALE GENOMIC DNA]</scope>
    <source>
        <strain evidence="5">30847</strain>
    </source>
</reference>
<dbReference type="GeneID" id="92366948"/>
<gene>
    <name evidence="5" type="ORF">cand_027640</name>
</gene>
<name>A0A1J4MRQ1_9CRYT</name>
<dbReference type="PANTHER" id="PTHR10048:SF22">
    <property type="entry name" value="PHOSPHATIDYLINOSITOL 4-KINASE BETA"/>
    <property type="match status" value="1"/>
</dbReference>
<keyword evidence="2 5" id="KW-0418">Kinase</keyword>
<evidence type="ECO:0000256" key="1">
    <source>
        <dbReference type="ARBA" id="ARBA00022679"/>
    </source>
</evidence>
<keyword evidence="6" id="KW-1185">Reference proteome</keyword>
<proteinExistence type="predicted"/>
<dbReference type="PROSITE" id="PS00916">
    <property type="entry name" value="PI3_4_KINASE_2"/>
    <property type="match status" value="1"/>
</dbReference>
<protein>
    <submittedName>
        <fullName evidence="5">Phosphatidylinositol 3-and 4-kinase family protein</fullName>
    </submittedName>
</protein>
<dbReference type="OrthoDB" id="10264149at2759"/>
<dbReference type="VEuPathDB" id="CryptoDB:cand_027640"/>
<feature type="domain" description="PI3K/PI4K catalytic" evidence="4">
    <location>
        <begin position="1791"/>
        <end position="2073"/>
    </location>
</feature>
<dbReference type="SUPFAM" id="SSF56112">
    <property type="entry name" value="Protein kinase-like (PK-like)"/>
    <property type="match status" value="1"/>
</dbReference>
<dbReference type="RefSeq" id="XP_067068589.1">
    <property type="nucleotide sequence ID" value="XM_067212992.1"/>
</dbReference>
<dbReference type="Pfam" id="PF00454">
    <property type="entry name" value="PI3_PI4_kinase"/>
    <property type="match status" value="1"/>
</dbReference>
<dbReference type="GO" id="GO:0004430">
    <property type="term" value="F:1-phosphatidylinositol 4-kinase activity"/>
    <property type="evidence" value="ECO:0007669"/>
    <property type="project" value="TreeGrafter"/>
</dbReference>
<accession>A0A1J4MRQ1</accession>
<evidence type="ECO:0000256" key="3">
    <source>
        <dbReference type="SAM" id="MobiDB-lite"/>
    </source>
</evidence>
<dbReference type="GO" id="GO:0046854">
    <property type="term" value="P:phosphatidylinositol phosphate biosynthetic process"/>
    <property type="evidence" value="ECO:0007669"/>
    <property type="project" value="InterPro"/>
</dbReference>
<dbReference type="Gene3D" id="3.30.1010.10">
    <property type="entry name" value="Phosphatidylinositol 3-kinase Catalytic Subunit, Chain A, domain 4"/>
    <property type="match status" value="1"/>
</dbReference>
<dbReference type="SMART" id="SM00146">
    <property type="entry name" value="PI3Kc"/>
    <property type="match status" value="1"/>
</dbReference>
<feature type="compositionally biased region" description="Basic and acidic residues" evidence="3">
    <location>
        <begin position="366"/>
        <end position="376"/>
    </location>
</feature>
<evidence type="ECO:0000313" key="5">
    <source>
        <dbReference type="EMBL" id="OII76743.1"/>
    </source>
</evidence>
<evidence type="ECO:0000259" key="4">
    <source>
        <dbReference type="PROSITE" id="PS50290"/>
    </source>
</evidence>
<dbReference type="EMBL" id="LRBS01000052">
    <property type="protein sequence ID" value="OII76743.1"/>
    <property type="molecule type" value="Genomic_DNA"/>
</dbReference>
<evidence type="ECO:0000313" key="6">
    <source>
        <dbReference type="Proteomes" id="UP000186804"/>
    </source>
</evidence>
<dbReference type="InterPro" id="IPR000403">
    <property type="entry name" value="PI3/4_kinase_cat_dom"/>
</dbReference>
<comment type="caution">
    <text evidence="5">The sequence shown here is derived from an EMBL/GenBank/DDBJ whole genome shotgun (WGS) entry which is preliminary data.</text>
</comment>
<dbReference type="InterPro" id="IPR018936">
    <property type="entry name" value="PI3/4_kinase_CS"/>
</dbReference>